<reference evidence="2" key="2">
    <citation type="submission" date="2023-11" db="UniProtKB">
        <authorList>
            <consortium name="WormBaseParasite"/>
        </authorList>
    </citation>
    <scope>IDENTIFICATION</scope>
</reference>
<sequence length="188" mass="22548">MFEELFSKNPGHRSKHSYIIAVDQHAAHERILLERFEKECLDYFEVSQNRAIQEPQFLKIFSNKISLKLSRQLVPDIFNFLNQEPDKLCCLLKYGFSAILDSNSMGQFIFVTMIPRKNHYKLYSSYIVKQRGHKCQYHAPHQGPSVLCEKKQKQFVIYYIERFRENSFYFETESRKCQNSRYRVGTYF</sequence>
<name>A0AA85FMD3_9TREM</name>
<reference evidence="1" key="1">
    <citation type="submission" date="2022-06" db="EMBL/GenBank/DDBJ databases">
        <authorList>
            <person name="Berger JAMES D."/>
            <person name="Berger JAMES D."/>
        </authorList>
    </citation>
    <scope>NUCLEOTIDE SEQUENCE [LARGE SCALE GENOMIC DNA]</scope>
</reference>
<dbReference type="Proteomes" id="UP000050792">
    <property type="component" value="Unassembled WGS sequence"/>
</dbReference>
<protein>
    <recommendedName>
        <fullName evidence="3">MutL C-terminal dimerisation domain-containing protein</fullName>
    </recommendedName>
</protein>
<evidence type="ECO:0000313" key="1">
    <source>
        <dbReference type="Proteomes" id="UP000050792"/>
    </source>
</evidence>
<dbReference type="WBParaSite" id="SRDH1_55630.1">
    <property type="protein sequence ID" value="SRDH1_55630.1"/>
    <property type="gene ID" value="SRDH1_55630"/>
</dbReference>
<evidence type="ECO:0008006" key="3">
    <source>
        <dbReference type="Google" id="ProtNLM"/>
    </source>
</evidence>
<dbReference type="InterPro" id="IPR042120">
    <property type="entry name" value="MutL_C_dimsub"/>
</dbReference>
<proteinExistence type="predicted"/>
<dbReference type="AlphaFoldDB" id="A0AA85FMD3"/>
<dbReference type="Gene3D" id="3.30.1540.20">
    <property type="entry name" value="MutL, C-terminal domain, dimerisation subdomain"/>
    <property type="match status" value="1"/>
</dbReference>
<accession>A0AA85FMD3</accession>
<evidence type="ECO:0000313" key="2">
    <source>
        <dbReference type="WBParaSite" id="SRDH1_55630.1"/>
    </source>
</evidence>
<keyword evidence="1" id="KW-1185">Reference proteome</keyword>
<organism evidence="1 2">
    <name type="scientific">Schistosoma rodhaini</name>
    <dbReference type="NCBI Taxonomy" id="6188"/>
    <lineage>
        <taxon>Eukaryota</taxon>
        <taxon>Metazoa</taxon>
        <taxon>Spiralia</taxon>
        <taxon>Lophotrochozoa</taxon>
        <taxon>Platyhelminthes</taxon>
        <taxon>Trematoda</taxon>
        <taxon>Digenea</taxon>
        <taxon>Strigeidida</taxon>
        <taxon>Schistosomatoidea</taxon>
        <taxon>Schistosomatidae</taxon>
        <taxon>Schistosoma</taxon>
    </lineage>
</organism>